<dbReference type="AlphaFoldDB" id="A0A420BF69"/>
<comment type="caution">
    <text evidence="1">The sequence shown here is derived from an EMBL/GenBank/DDBJ whole genome shotgun (WGS) entry which is preliminary data.</text>
</comment>
<evidence type="ECO:0000313" key="1">
    <source>
        <dbReference type="EMBL" id="RKE55345.1"/>
    </source>
</evidence>
<evidence type="ECO:0000313" key="2">
    <source>
        <dbReference type="Proteomes" id="UP000286246"/>
    </source>
</evidence>
<dbReference type="OrthoDB" id="8913322at2"/>
<protein>
    <submittedName>
        <fullName evidence="1">Uncharacterized protein</fullName>
    </submittedName>
</protein>
<name>A0A420BF69_SPHD1</name>
<dbReference type="RefSeq" id="WP_120257138.1">
    <property type="nucleotide sequence ID" value="NZ_RAPY01000001.1"/>
</dbReference>
<dbReference type="EMBL" id="RAPY01000001">
    <property type="protein sequence ID" value="RKE55345.1"/>
    <property type="molecule type" value="Genomic_DNA"/>
</dbReference>
<proteinExistence type="predicted"/>
<gene>
    <name evidence="1" type="ORF">DFQ12_0176</name>
</gene>
<sequence>MGNITVDQRFQEWLETINKIEKIDKSIIAFNFGLFESEEGFTMYLNGSKTFDEDDEDWATNMDFEPKQKYFSFGSEFLKDKNWQDILNYSEHLVQTYVTSENFKASIFAHAKAIAVGFDDGSLTIIKSQ</sequence>
<dbReference type="Proteomes" id="UP000286246">
    <property type="component" value="Unassembled WGS sequence"/>
</dbReference>
<reference evidence="1 2" key="1">
    <citation type="submission" date="2018-09" db="EMBL/GenBank/DDBJ databases">
        <title>Genomic Encyclopedia of Type Strains, Phase III (KMG-III): the genomes of soil and plant-associated and newly described type strains.</title>
        <authorList>
            <person name="Whitman W."/>
        </authorList>
    </citation>
    <scope>NUCLEOTIDE SEQUENCE [LARGE SCALE GENOMIC DNA]</scope>
    <source>
        <strain evidence="1 2">CECT 7938</strain>
    </source>
</reference>
<accession>A0A420BF69</accession>
<keyword evidence="2" id="KW-1185">Reference proteome</keyword>
<organism evidence="1 2">
    <name type="scientific">Sphingobacterium detergens</name>
    <dbReference type="NCBI Taxonomy" id="1145106"/>
    <lineage>
        <taxon>Bacteria</taxon>
        <taxon>Pseudomonadati</taxon>
        <taxon>Bacteroidota</taxon>
        <taxon>Sphingobacteriia</taxon>
        <taxon>Sphingobacteriales</taxon>
        <taxon>Sphingobacteriaceae</taxon>
        <taxon>Sphingobacterium</taxon>
    </lineage>
</organism>